<keyword evidence="1" id="KW-0812">Transmembrane</keyword>
<sequence length="110" mass="12170">MAAGDHGTSRRGRSLICGVVTFSYGISFTMQRQYMCIKPPTACQCVRIGLSFTRVTSIYHHVHHISILFATLTIAPLPFTVIIVLLQERAPSMEDFSSDFSDVGSEEDIS</sequence>
<keyword evidence="3" id="KW-1185">Reference proteome</keyword>
<dbReference type="AlphaFoldDB" id="A0A1Y1YTP3"/>
<evidence type="ECO:0000313" key="3">
    <source>
        <dbReference type="Proteomes" id="UP000193144"/>
    </source>
</evidence>
<organism evidence="2 3">
    <name type="scientific">Clohesyomyces aquaticus</name>
    <dbReference type="NCBI Taxonomy" id="1231657"/>
    <lineage>
        <taxon>Eukaryota</taxon>
        <taxon>Fungi</taxon>
        <taxon>Dikarya</taxon>
        <taxon>Ascomycota</taxon>
        <taxon>Pezizomycotina</taxon>
        <taxon>Dothideomycetes</taxon>
        <taxon>Pleosporomycetidae</taxon>
        <taxon>Pleosporales</taxon>
        <taxon>Lindgomycetaceae</taxon>
        <taxon>Clohesyomyces</taxon>
    </lineage>
</organism>
<protein>
    <submittedName>
        <fullName evidence="2">Uncharacterized protein</fullName>
    </submittedName>
</protein>
<keyword evidence="1" id="KW-0472">Membrane</keyword>
<feature type="transmembrane region" description="Helical" evidence="1">
    <location>
        <begin position="65"/>
        <end position="86"/>
    </location>
</feature>
<evidence type="ECO:0000256" key="1">
    <source>
        <dbReference type="SAM" id="Phobius"/>
    </source>
</evidence>
<accession>A0A1Y1YTP3</accession>
<dbReference type="EMBL" id="MCFA01000173">
    <property type="protein sequence ID" value="ORY01194.1"/>
    <property type="molecule type" value="Genomic_DNA"/>
</dbReference>
<dbReference type="Proteomes" id="UP000193144">
    <property type="component" value="Unassembled WGS sequence"/>
</dbReference>
<reference evidence="2 3" key="1">
    <citation type="submission" date="2016-07" db="EMBL/GenBank/DDBJ databases">
        <title>Pervasive Adenine N6-methylation of Active Genes in Fungi.</title>
        <authorList>
            <consortium name="DOE Joint Genome Institute"/>
            <person name="Mondo S.J."/>
            <person name="Dannebaum R.O."/>
            <person name="Kuo R.C."/>
            <person name="Labutti K."/>
            <person name="Haridas S."/>
            <person name="Kuo A."/>
            <person name="Salamov A."/>
            <person name="Ahrendt S.R."/>
            <person name="Lipzen A."/>
            <person name="Sullivan W."/>
            <person name="Andreopoulos W.B."/>
            <person name="Clum A."/>
            <person name="Lindquist E."/>
            <person name="Daum C."/>
            <person name="Ramamoorthy G.K."/>
            <person name="Gryganskyi A."/>
            <person name="Culley D."/>
            <person name="Magnuson J.K."/>
            <person name="James T.Y."/>
            <person name="O'Malley M.A."/>
            <person name="Stajich J.E."/>
            <person name="Spatafora J.W."/>
            <person name="Visel A."/>
            <person name="Grigoriev I.V."/>
        </authorList>
    </citation>
    <scope>NUCLEOTIDE SEQUENCE [LARGE SCALE GENOMIC DNA]</scope>
    <source>
        <strain evidence="2 3">CBS 115471</strain>
    </source>
</reference>
<keyword evidence="1" id="KW-1133">Transmembrane helix</keyword>
<feature type="transmembrane region" description="Helical" evidence="1">
    <location>
        <begin position="12"/>
        <end position="30"/>
    </location>
</feature>
<evidence type="ECO:0000313" key="2">
    <source>
        <dbReference type="EMBL" id="ORY01194.1"/>
    </source>
</evidence>
<proteinExistence type="predicted"/>
<comment type="caution">
    <text evidence="2">The sequence shown here is derived from an EMBL/GenBank/DDBJ whole genome shotgun (WGS) entry which is preliminary data.</text>
</comment>
<gene>
    <name evidence="2" type="ORF">BCR34DRAFT_100382</name>
</gene>
<name>A0A1Y1YTP3_9PLEO</name>